<dbReference type="EMBL" id="WWCP01000022">
    <property type="protein sequence ID" value="MYM83711.1"/>
    <property type="molecule type" value="Genomic_DNA"/>
</dbReference>
<protein>
    <submittedName>
        <fullName evidence="3">DUF4431 domain-containing protein</fullName>
    </submittedName>
</protein>
<organism evidence="3 4">
    <name type="scientific">Duganella lactea</name>
    <dbReference type="NCBI Taxonomy" id="2692173"/>
    <lineage>
        <taxon>Bacteria</taxon>
        <taxon>Pseudomonadati</taxon>
        <taxon>Pseudomonadota</taxon>
        <taxon>Betaproteobacteria</taxon>
        <taxon>Burkholderiales</taxon>
        <taxon>Oxalobacteraceae</taxon>
        <taxon>Telluria group</taxon>
        <taxon>Duganella</taxon>
    </lineage>
</organism>
<feature type="domain" description="DUF4431" evidence="2">
    <location>
        <begin position="93"/>
        <end position="136"/>
    </location>
</feature>
<evidence type="ECO:0000256" key="1">
    <source>
        <dbReference type="SAM" id="SignalP"/>
    </source>
</evidence>
<evidence type="ECO:0000313" key="3">
    <source>
        <dbReference type="EMBL" id="MYM83711.1"/>
    </source>
</evidence>
<dbReference type="Pfam" id="PF14485">
    <property type="entry name" value="DUF4431"/>
    <property type="match status" value="1"/>
</dbReference>
<dbReference type="InterPro" id="IPR027826">
    <property type="entry name" value="DUF4431"/>
</dbReference>
<reference evidence="3 4" key="1">
    <citation type="submission" date="2019-12" db="EMBL/GenBank/DDBJ databases">
        <title>Novel species isolated from a subtropical stream in China.</title>
        <authorList>
            <person name="Lu H."/>
        </authorList>
    </citation>
    <scope>NUCLEOTIDE SEQUENCE [LARGE SCALE GENOMIC DNA]</scope>
    <source>
        <strain evidence="3 4">FT50W</strain>
    </source>
</reference>
<dbReference type="Proteomes" id="UP000474565">
    <property type="component" value="Unassembled WGS sequence"/>
</dbReference>
<keyword evidence="1" id="KW-0732">Signal</keyword>
<dbReference type="RefSeq" id="WP_161020431.1">
    <property type="nucleotide sequence ID" value="NZ_WWCP01000022.1"/>
</dbReference>
<evidence type="ECO:0000259" key="2">
    <source>
        <dbReference type="Pfam" id="PF14485"/>
    </source>
</evidence>
<comment type="caution">
    <text evidence="3">The sequence shown here is derived from an EMBL/GenBank/DDBJ whole genome shotgun (WGS) entry which is preliminary data.</text>
</comment>
<feature type="chain" id="PRO_5026923870" evidence="1">
    <location>
        <begin position="27"/>
        <end position="139"/>
    </location>
</feature>
<gene>
    <name evidence="3" type="ORF">GTP44_17370</name>
</gene>
<sequence>MTITWRQRLAPLLLCGLLPCYASASAADCLPYEPAAVSLSGLLHRATFPGRPNFENIAAGDEPETGFYLTLKQPICTRGDHDPNSTPHDAVREVQLVLTEQQYAALRPQLGQTVQLKGQLFSSFSGHHHTDVLLRVAMP</sequence>
<evidence type="ECO:0000313" key="4">
    <source>
        <dbReference type="Proteomes" id="UP000474565"/>
    </source>
</evidence>
<feature type="signal peptide" evidence="1">
    <location>
        <begin position="1"/>
        <end position="26"/>
    </location>
</feature>
<name>A0A6L8MN82_9BURK</name>
<proteinExistence type="predicted"/>
<dbReference type="AlphaFoldDB" id="A0A6L8MN82"/>
<accession>A0A6L8MN82</accession>